<evidence type="ECO:0000313" key="5">
    <source>
        <dbReference type="WBParaSite" id="maker-uti_cns_0002727-snap-gene-0.3-mRNA-1"/>
    </source>
</evidence>
<proteinExistence type="inferred from homology"/>
<dbReference type="InterPro" id="IPR004000">
    <property type="entry name" value="Actin"/>
</dbReference>
<accession>A0A1I8GQW6</accession>
<evidence type="ECO:0000256" key="2">
    <source>
        <dbReference type="RuleBase" id="RU000487"/>
    </source>
</evidence>
<name>A0A1I8GQW6_9PLAT</name>
<feature type="region of interest" description="Disordered" evidence="3">
    <location>
        <begin position="60"/>
        <end position="82"/>
    </location>
</feature>
<dbReference type="FunFam" id="3.30.420.40:FF:000058">
    <property type="entry name" value="Putative actin-related protein 5"/>
    <property type="match status" value="1"/>
</dbReference>
<dbReference type="Gene3D" id="3.90.640.10">
    <property type="entry name" value="Actin, Chain A, domain 4"/>
    <property type="match status" value="1"/>
</dbReference>
<dbReference type="Proteomes" id="UP000095280">
    <property type="component" value="Unplaced"/>
</dbReference>
<evidence type="ECO:0000313" key="4">
    <source>
        <dbReference type="Proteomes" id="UP000095280"/>
    </source>
</evidence>
<dbReference type="SUPFAM" id="SSF53067">
    <property type="entry name" value="Actin-like ATPase domain"/>
    <property type="match status" value="2"/>
</dbReference>
<sequence length="1876" mass="200992">MTSGGNMYGGDEVGAIVLDVGSHTIRAGFAGEDMPKTDLPAYVGSCPAISAAAVESAQPVDGADSGAAKQQQPPRLYHGTNQISVPRPGMEIQALCKDGMIEDWDLFESTMDYLYKHELQCASEEHPLIASEANWNTKAKREKLCELAFEKYRVPAFFICKQAVLACFANGKATGLVLDCGASGTHAVPVFDGYVVSHGIMRSPLGGDFLVRQLDNYLRQQHKLEPVPVYRVASKTRVEEGGLPVWEAKKLPQGITQSYHNLMVKNLLQDVASTVLQCIDEPYDQATAETMPTVPYEFPHGYNMDFGYQRFRLTEALFDPANFLPESPGSSMLSVPHCLRTSVERCDVEIRQSLYSSIVVVGGTSLLKGFTDRLQRDLTARAAATLRLKLLASTSSGERRFASWIGGSILGSLGTFQQMWFSKQEYEESGKSFIEKKYVHAFVETAGSQVAAAGRECHAVHRLPVVAEHVAAATGLDVPQSDCGVETGAGNNRGQQAANGVPLDSIDLVGVAVKGLDRPVLTEAAHLDGLVGGAAGEGCVALPVHVKRRGCWKWRPAKKAAQLTVSGPKSGVAVTDIPIERGHVLVAGHVHAAPADAVPQHHPPGRVAGSHGGQISGVPQPGSGVAAARRQQVLAGIPGADEHLRLVAPKQRDALSGDVKKVASKFGAVLVAIVAAVSSVMMIAATAVAVAMGRCTIPSSSCFFRISTTSGMTESISDRDSTARSPPSSPTLISASVYCRPFWMICSRAAGGTMAPLMLVLEMWLSMPNIMVGHPSAPTTIVPPAEVRPTTDLCDLPFMKMRDLGILTADTQSVMRWLAKYQLLPNECQCYNDNCPTILQMRLQCRQGDRYIDGWAWACKDCRAQESIRKGSFFERSHLQLTQLVDFLYWSYAISYLCIDAAEAILIKQFGIACRSAIRFLAALSSDSMADFSSSAVSNRWARSFRLRSLSARRSSRSVASSFKSRSCLVSRRLFSFSACSELCRVSRSSRRFDLLRLTLHRALVRLLPAGRGFALAQQVIELVFQLFVVRGKLPAGPGGRGQLLLDEAALVASPPDLLQLGLRVLQHRAQPFQLLALASTFCVGPGTAGGASAILISRHQLRQLALSLALLPSQPLPLLLLLFELLLQVAQSALLGVALVVQLGVPLLRLAGHLGSEWLVQSARARFSRPISNSLSEAEPALVIRPPVRSASWSCSRWDRSWALAAEALASCSSRSRRHLSPSSSSRPGLHGFALIVVLSLLIGQLGIGRGQIPAQPVDAQPVHHLRLFAVVRSCSVVPFLAGAVLQPAGSARSSVNPPKRTLHILLMQHSEFILQLFVSPPFSRQFLSELVRFPLGDEAALALSLQLLAEVGRLRAIVAQIVISVSQLVLQLGAALPQLSSLPFQLLNSSSELGHFAWVGRACGSGACQRQRADPAVQAPPRPAPQLHVDGAVALDNLGRVGPDSSLVGAPAGQMATAGSLEVDQVRAGRLLAALVQLGEGAGAEEHLRTDTLFCLYSIDVLGRSGPLLTPAFCALASDISLAVKSSALLSSSSSACPELGYSRQFFSQESGLYSTGVSWCIRRTKDWSLPDTLSSSSSHSRPCCWSGPESPPDFTAEFEAANAAPDCRSIRLIRSAGLVSPTSQLEMSTSSWQGLAPVVRPHEATCWKPGGSSTVMVLDDRSPQEKQRFTRNMISVTTSVYRPVTKPCNSSNVSLPACGFRVRLAQLEGEFAQFSRAAAQQGGGPLRCRHLLELEAAVGQLHSAGGAQFAQAVPLLLGHAQSPASLNNPQPFVPASRLILRPVQRSEELVGLRRIVEQKPLPLLLGQAGQHIVEHVEGGLALGPTHDAGPLQQQHVIGQAGHAAGVIEVDSVELGAAGRVGVHDGAAGYERFR</sequence>
<evidence type="ECO:0000256" key="1">
    <source>
        <dbReference type="ARBA" id="ARBA00003520"/>
    </source>
</evidence>
<comment type="similarity">
    <text evidence="2">Belongs to the actin family.</text>
</comment>
<organism evidence="4 5">
    <name type="scientific">Macrostomum lignano</name>
    <dbReference type="NCBI Taxonomy" id="282301"/>
    <lineage>
        <taxon>Eukaryota</taxon>
        <taxon>Metazoa</taxon>
        <taxon>Spiralia</taxon>
        <taxon>Lophotrochozoa</taxon>
        <taxon>Platyhelminthes</taxon>
        <taxon>Rhabditophora</taxon>
        <taxon>Macrostomorpha</taxon>
        <taxon>Macrostomida</taxon>
        <taxon>Macrostomidae</taxon>
        <taxon>Macrostomum</taxon>
    </lineage>
</organism>
<keyword evidence="4" id="KW-1185">Reference proteome</keyword>
<dbReference type="InterPro" id="IPR043129">
    <property type="entry name" value="ATPase_NBD"/>
</dbReference>
<reference evidence="5" key="1">
    <citation type="submission" date="2016-11" db="UniProtKB">
        <authorList>
            <consortium name="WormBaseParasite"/>
        </authorList>
    </citation>
    <scope>IDENTIFICATION</scope>
</reference>
<dbReference type="PANTHER" id="PTHR11937">
    <property type="entry name" value="ACTIN"/>
    <property type="match status" value="1"/>
</dbReference>
<dbReference type="SMART" id="SM00268">
    <property type="entry name" value="ACTIN"/>
    <property type="match status" value="1"/>
</dbReference>
<dbReference type="WBParaSite" id="maker-uti_cns_0002727-snap-gene-0.3-mRNA-1">
    <property type="protein sequence ID" value="maker-uti_cns_0002727-snap-gene-0.3-mRNA-1"/>
    <property type="gene ID" value="maker-uti_cns_0002727-snap-gene-0.3"/>
</dbReference>
<dbReference type="Pfam" id="PF00022">
    <property type="entry name" value="Actin"/>
    <property type="match status" value="1"/>
</dbReference>
<protein>
    <submittedName>
        <fullName evidence="5">Actin</fullName>
    </submittedName>
</protein>
<dbReference type="CDD" id="cd13395">
    <property type="entry name" value="ASKHA_NBD_Arp4_ACTL6-like"/>
    <property type="match status" value="1"/>
</dbReference>
<comment type="function">
    <text evidence="1">Actins are highly conserved proteins that are involved in various types of cell motility and are ubiquitously expressed in all eukaryotic cells.</text>
</comment>
<evidence type="ECO:0000256" key="3">
    <source>
        <dbReference type="SAM" id="MobiDB-lite"/>
    </source>
</evidence>
<dbReference type="Gene3D" id="2.30.36.70">
    <property type="entry name" value="Actin, Chain A, domain 2"/>
    <property type="match status" value="1"/>
</dbReference>
<dbReference type="FunFam" id="3.30.420.40:FF:000502">
    <property type="entry name" value="Actin-Related Proteins"/>
    <property type="match status" value="1"/>
</dbReference>
<feature type="compositionally biased region" description="Polar residues" evidence="3">
    <location>
        <begin position="68"/>
        <end position="82"/>
    </location>
</feature>
<dbReference type="Gene3D" id="3.30.420.40">
    <property type="match status" value="2"/>
</dbReference>